<keyword evidence="2" id="KW-1185">Reference proteome</keyword>
<reference evidence="1 2" key="1">
    <citation type="submission" date="2019-06" db="EMBL/GenBank/DDBJ databases">
        <title>Psychrobacillus vulpis sp. nov., a new species isolated from feces of a red fox that inhabits in The Tablas de Daimiel Natural Park, Albacete, Spain.</title>
        <authorList>
            <person name="Rodriguez M."/>
            <person name="Reina J.C."/>
            <person name="Bejar V."/>
            <person name="Llamas I."/>
        </authorList>
    </citation>
    <scope>NUCLEOTIDE SEQUENCE [LARGE SCALE GENOMIC DNA]</scope>
    <source>
        <strain evidence="1 2">Z8</strain>
    </source>
</reference>
<comment type="caution">
    <text evidence="1">The sequence shown here is derived from an EMBL/GenBank/DDBJ whole genome shotgun (WGS) entry which is preliminary data.</text>
</comment>
<name>A0A544TKP3_9BACI</name>
<gene>
    <name evidence="1" type="ORF">FG384_16735</name>
</gene>
<dbReference type="Proteomes" id="UP000316626">
    <property type="component" value="Unassembled WGS sequence"/>
</dbReference>
<organism evidence="1 2">
    <name type="scientific">Psychrobacillus vulpis</name>
    <dbReference type="NCBI Taxonomy" id="2325572"/>
    <lineage>
        <taxon>Bacteria</taxon>
        <taxon>Bacillati</taxon>
        <taxon>Bacillota</taxon>
        <taxon>Bacilli</taxon>
        <taxon>Bacillales</taxon>
        <taxon>Bacillaceae</taxon>
        <taxon>Psychrobacillus</taxon>
    </lineage>
</organism>
<dbReference type="AlphaFoldDB" id="A0A544TKP3"/>
<evidence type="ECO:0000313" key="1">
    <source>
        <dbReference type="EMBL" id="TQR18014.1"/>
    </source>
</evidence>
<evidence type="ECO:0000313" key="2">
    <source>
        <dbReference type="Proteomes" id="UP000316626"/>
    </source>
</evidence>
<dbReference type="EMBL" id="VDGI01000023">
    <property type="protein sequence ID" value="TQR18014.1"/>
    <property type="molecule type" value="Genomic_DNA"/>
</dbReference>
<proteinExistence type="predicted"/>
<accession>A0A544TKP3</accession>
<protein>
    <submittedName>
        <fullName evidence="1">Uncharacterized protein</fullName>
    </submittedName>
</protein>
<sequence length="66" mass="7024">MASLSAGVASASSYASLRVGSSTNAVPAGVSPFSTIFYKRVQLFSNSQFSLIKRKKAYFDMVKGPL</sequence>